<evidence type="ECO:0000256" key="2">
    <source>
        <dbReference type="ARBA" id="ARBA00022670"/>
    </source>
</evidence>
<evidence type="ECO:0000256" key="1">
    <source>
        <dbReference type="ARBA" id="ARBA00007074"/>
    </source>
</evidence>
<evidence type="ECO:0000256" key="3">
    <source>
        <dbReference type="ARBA" id="ARBA00022801"/>
    </source>
</evidence>
<dbReference type="GO" id="GO:0001897">
    <property type="term" value="P:symbiont-mediated cytolysis of host cell"/>
    <property type="evidence" value="ECO:0007669"/>
    <property type="project" value="UniProtKB-ARBA"/>
</dbReference>
<protein>
    <submittedName>
        <fullName evidence="6">Cell wall-associated hydrolase</fullName>
    </submittedName>
</protein>
<dbReference type="SUPFAM" id="SSF54001">
    <property type="entry name" value="Cysteine proteinases"/>
    <property type="match status" value="1"/>
</dbReference>
<organism evidence="6">
    <name type="scientific">Siphoviridae sp. cttkn18</name>
    <dbReference type="NCBI Taxonomy" id="2823607"/>
    <lineage>
        <taxon>Viruses</taxon>
        <taxon>Duplodnaviria</taxon>
        <taxon>Heunggongvirae</taxon>
        <taxon>Uroviricota</taxon>
        <taxon>Caudoviricetes</taxon>
    </lineage>
</organism>
<sequence>MNIIKLQRADSDKPNANESTGQKIANAAIRWLGTPYQNNAMVRGVGVDCAYLLVAAVVESGLMPKDKLNIEDYSNEWHLHHSEEKYLKYVEQVADKVDLENDILEIGDFLLYQFGRCISHGAIYIGNGLVIHAFVDYGVIFSKLEDVIFNDSRGQSRLRAVYRFREEVTP</sequence>
<keyword evidence="4" id="KW-0788">Thiol protease</keyword>
<dbReference type="Pfam" id="PF00877">
    <property type="entry name" value="NLPC_P60"/>
    <property type="match status" value="1"/>
</dbReference>
<reference evidence="6" key="1">
    <citation type="journal article" date="2021" name="Proc. Natl. Acad. Sci. U.S.A.">
        <title>A Catalog of Tens of Thousands of Viruses from Human Metagenomes Reveals Hidden Associations with Chronic Diseases.</title>
        <authorList>
            <person name="Tisza M.J."/>
            <person name="Buck C.B."/>
        </authorList>
    </citation>
    <scope>NUCLEOTIDE SEQUENCE</scope>
    <source>
        <strain evidence="6">Cttkn18</strain>
    </source>
</reference>
<dbReference type="InterPro" id="IPR000064">
    <property type="entry name" value="NLP_P60_dom"/>
</dbReference>
<name>A0A8S5LF34_9CAUD</name>
<comment type="similarity">
    <text evidence="1">Belongs to the peptidase C40 family.</text>
</comment>
<dbReference type="GO" id="GO:0006508">
    <property type="term" value="P:proteolysis"/>
    <property type="evidence" value="ECO:0007669"/>
    <property type="project" value="UniProtKB-KW"/>
</dbReference>
<dbReference type="EMBL" id="BK014703">
    <property type="protein sequence ID" value="DAD68459.1"/>
    <property type="molecule type" value="Genomic_DNA"/>
</dbReference>
<evidence type="ECO:0000256" key="4">
    <source>
        <dbReference type="ARBA" id="ARBA00022807"/>
    </source>
</evidence>
<dbReference type="Gene3D" id="3.90.1720.10">
    <property type="entry name" value="endopeptidase domain like (from Nostoc punctiforme)"/>
    <property type="match status" value="1"/>
</dbReference>
<dbReference type="GO" id="GO:0008234">
    <property type="term" value="F:cysteine-type peptidase activity"/>
    <property type="evidence" value="ECO:0007669"/>
    <property type="project" value="UniProtKB-KW"/>
</dbReference>
<proteinExistence type="inferred from homology"/>
<dbReference type="PROSITE" id="PS51935">
    <property type="entry name" value="NLPC_P60"/>
    <property type="match status" value="1"/>
</dbReference>
<evidence type="ECO:0000313" key="6">
    <source>
        <dbReference type="EMBL" id="DAD68459.1"/>
    </source>
</evidence>
<feature type="domain" description="NlpC/P60" evidence="5">
    <location>
        <begin position="18"/>
        <end position="165"/>
    </location>
</feature>
<keyword evidence="2" id="KW-0645">Protease</keyword>
<dbReference type="InterPro" id="IPR038765">
    <property type="entry name" value="Papain-like_cys_pep_sf"/>
</dbReference>
<accession>A0A8S5LF34</accession>
<keyword evidence="3 6" id="KW-0378">Hydrolase</keyword>
<evidence type="ECO:0000259" key="5">
    <source>
        <dbReference type="PROSITE" id="PS51935"/>
    </source>
</evidence>